<organism evidence="1 2">
    <name type="scientific">Mycobacterium parmense</name>
    <dbReference type="NCBI Taxonomy" id="185642"/>
    <lineage>
        <taxon>Bacteria</taxon>
        <taxon>Bacillati</taxon>
        <taxon>Actinomycetota</taxon>
        <taxon>Actinomycetes</taxon>
        <taxon>Mycobacteriales</taxon>
        <taxon>Mycobacteriaceae</taxon>
        <taxon>Mycobacterium</taxon>
        <taxon>Mycobacterium simiae complex</taxon>
    </lineage>
</organism>
<protein>
    <submittedName>
        <fullName evidence="1">Uncharacterized protein</fullName>
    </submittedName>
</protein>
<dbReference type="RefSeq" id="WP_163670840.1">
    <property type="nucleotide sequence ID" value="NZ_AP022614.1"/>
</dbReference>
<dbReference type="Proteomes" id="UP000467105">
    <property type="component" value="Chromosome"/>
</dbReference>
<accession>A0A7I7YUV0</accession>
<keyword evidence="2" id="KW-1185">Reference proteome</keyword>
<proteinExistence type="predicted"/>
<name>A0A7I7YUV0_9MYCO</name>
<evidence type="ECO:0000313" key="1">
    <source>
        <dbReference type="EMBL" id="BBZ45646.1"/>
    </source>
</evidence>
<sequence length="104" mass="11278">MDFDQQFNTFNTASPAYDATRLAFIAAESNAVQQVSDALGSDVPDPPVGAIRAWLDAARALIMVLQSQSDLVTVYNATERVRNVYNDGIAEVCGPIIMKRDNGL</sequence>
<dbReference type="EMBL" id="AP022614">
    <property type="protein sequence ID" value="BBZ45646.1"/>
    <property type="molecule type" value="Genomic_DNA"/>
</dbReference>
<reference evidence="1 2" key="1">
    <citation type="journal article" date="2019" name="Emerg. Microbes Infect.">
        <title>Comprehensive subspecies identification of 175 nontuberculous mycobacteria species based on 7547 genomic profiles.</title>
        <authorList>
            <person name="Matsumoto Y."/>
            <person name="Kinjo T."/>
            <person name="Motooka D."/>
            <person name="Nabeya D."/>
            <person name="Jung N."/>
            <person name="Uechi K."/>
            <person name="Horii T."/>
            <person name="Iida T."/>
            <person name="Fujita J."/>
            <person name="Nakamura S."/>
        </authorList>
    </citation>
    <scope>NUCLEOTIDE SEQUENCE [LARGE SCALE GENOMIC DNA]</scope>
    <source>
        <strain evidence="1 2">JCM 14742</strain>
    </source>
</reference>
<gene>
    <name evidence="1" type="ORF">MPRM_29270</name>
</gene>
<dbReference type="AlphaFoldDB" id="A0A7I7YUV0"/>
<evidence type="ECO:0000313" key="2">
    <source>
        <dbReference type="Proteomes" id="UP000467105"/>
    </source>
</evidence>